<dbReference type="GO" id="GO:0005886">
    <property type="term" value="C:plasma membrane"/>
    <property type="evidence" value="ECO:0007669"/>
    <property type="project" value="TreeGrafter"/>
</dbReference>
<proteinExistence type="predicted"/>
<gene>
    <name evidence="7" type="ORF">Taro_046317</name>
</gene>
<dbReference type="GO" id="GO:0098542">
    <property type="term" value="P:defense response to other organism"/>
    <property type="evidence" value="ECO:0007669"/>
    <property type="project" value="InterPro"/>
</dbReference>
<protein>
    <recommendedName>
        <fullName evidence="6">Late embryogenesis abundant protein LEA-2 subgroup domain-containing protein</fullName>
    </recommendedName>
</protein>
<feature type="domain" description="Late embryogenesis abundant protein LEA-2 subgroup" evidence="6">
    <location>
        <begin position="84"/>
        <end position="184"/>
    </location>
</feature>
<dbReference type="OrthoDB" id="1920039at2759"/>
<evidence type="ECO:0000256" key="1">
    <source>
        <dbReference type="ARBA" id="ARBA00004167"/>
    </source>
</evidence>
<dbReference type="GO" id="GO:0009506">
    <property type="term" value="C:plasmodesma"/>
    <property type="evidence" value="ECO:0007669"/>
    <property type="project" value="TreeGrafter"/>
</dbReference>
<dbReference type="InterPro" id="IPR004864">
    <property type="entry name" value="LEA_2"/>
</dbReference>
<keyword evidence="3 5" id="KW-1133">Transmembrane helix</keyword>
<dbReference type="PANTHER" id="PTHR31415:SF20">
    <property type="entry name" value="NDR1_HIN1-LIKE PROTEIN 26"/>
    <property type="match status" value="1"/>
</dbReference>
<dbReference type="InterPro" id="IPR044839">
    <property type="entry name" value="NDR1-like"/>
</dbReference>
<dbReference type="Pfam" id="PF03168">
    <property type="entry name" value="LEA_2"/>
    <property type="match status" value="1"/>
</dbReference>
<evidence type="ECO:0000256" key="2">
    <source>
        <dbReference type="ARBA" id="ARBA00022692"/>
    </source>
</evidence>
<reference evidence="7" key="1">
    <citation type="submission" date="2017-07" db="EMBL/GenBank/DDBJ databases">
        <title>Taro Niue Genome Assembly and Annotation.</title>
        <authorList>
            <person name="Atibalentja N."/>
            <person name="Keating K."/>
            <person name="Fields C.J."/>
        </authorList>
    </citation>
    <scope>NUCLEOTIDE SEQUENCE</scope>
    <source>
        <strain evidence="7">Niue_2</strain>
        <tissue evidence="7">Leaf</tissue>
    </source>
</reference>
<evidence type="ECO:0000256" key="4">
    <source>
        <dbReference type="ARBA" id="ARBA00023136"/>
    </source>
</evidence>
<keyword evidence="2 5" id="KW-0812">Transmembrane</keyword>
<evidence type="ECO:0000256" key="3">
    <source>
        <dbReference type="ARBA" id="ARBA00022989"/>
    </source>
</evidence>
<comment type="subcellular location">
    <subcellularLocation>
        <location evidence="1">Membrane</location>
        <topology evidence="1">Single-pass membrane protein</topology>
    </subcellularLocation>
</comment>
<evidence type="ECO:0000259" key="6">
    <source>
        <dbReference type="Pfam" id="PF03168"/>
    </source>
</evidence>
<organism evidence="7 8">
    <name type="scientific">Colocasia esculenta</name>
    <name type="common">Wild taro</name>
    <name type="synonym">Arum esculentum</name>
    <dbReference type="NCBI Taxonomy" id="4460"/>
    <lineage>
        <taxon>Eukaryota</taxon>
        <taxon>Viridiplantae</taxon>
        <taxon>Streptophyta</taxon>
        <taxon>Embryophyta</taxon>
        <taxon>Tracheophyta</taxon>
        <taxon>Spermatophyta</taxon>
        <taxon>Magnoliopsida</taxon>
        <taxon>Liliopsida</taxon>
        <taxon>Araceae</taxon>
        <taxon>Aroideae</taxon>
        <taxon>Colocasieae</taxon>
        <taxon>Colocasia</taxon>
    </lineage>
</organism>
<feature type="transmembrane region" description="Helical" evidence="5">
    <location>
        <begin position="27"/>
        <end position="49"/>
    </location>
</feature>
<name>A0A843WYY8_COLES</name>
<evidence type="ECO:0000256" key="5">
    <source>
        <dbReference type="SAM" id="Phobius"/>
    </source>
</evidence>
<dbReference type="EMBL" id="NMUH01005677">
    <property type="protein sequence ID" value="MQM13396.1"/>
    <property type="molecule type" value="Genomic_DNA"/>
</dbReference>
<dbReference type="AlphaFoldDB" id="A0A843WYY8"/>
<sequence length="211" mass="23136">MSRIRTASPKHCANQGVIHVRKLNKRLLCALSTFFLTGLSVVVLVWLILHPSKPQFYLKDADVYQLSLPSPRLLNTTLQFTLVSKNPNARVGVYYDRLRAYASYKGQQITAQAAIPPFYQGHDDSDILSTSLSGAGVPVAASFGYEVGRDQTAGRLPIRLKLEGRVRWKVGTWVSGQYPIVVDCEAVVSFAPGDPSHLLSSSQGSRCSTTV</sequence>
<dbReference type="Proteomes" id="UP000652761">
    <property type="component" value="Unassembled WGS sequence"/>
</dbReference>
<comment type="caution">
    <text evidence="7">The sequence shown here is derived from an EMBL/GenBank/DDBJ whole genome shotgun (WGS) entry which is preliminary data.</text>
</comment>
<dbReference type="PANTHER" id="PTHR31415">
    <property type="entry name" value="OS05G0367900 PROTEIN"/>
    <property type="match status" value="1"/>
</dbReference>
<evidence type="ECO:0000313" key="7">
    <source>
        <dbReference type="EMBL" id="MQM13396.1"/>
    </source>
</evidence>
<keyword evidence="4 5" id="KW-0472">Membrane</keyword>
<evidence type="ECO:0000313" key="8">
    <source>
        <dbReference type="Proteomes" id="UP000652761"/>
    </source>
</evidence>
<accession>A0A843WYY8</accession>
<keyword evidence="8" id="KW-1185">Reference proteome</keyword>